<dbReference type="InterPro" id="IPR023393">
    <property type="entry name" value="START-like_dom_sf"/>
</dbReference>
<evidence type="ECO:0000256" key="1">
    <source>
        <dbReference type="ARBA" id="ARBA00006817"/>
    </source>
</evidence>
<dbReference type="Proteomes" id="UP001444625">
    <property type="component" value="Unassembled WGS sequence"/>
</dbReference>
<dbReference type="Pfam" id="PF08327">
    <property type="entry name" value="AHSA1"/>
    <property type="match status" value="1"/>
</dbReference>
<dbReference type="SUPFAM" id="SSF55961">
    <property type="entry name" value="Bet v1-like"/>
    <property type="match status" value="1"/>
</dbReference>
<name>A0ABU9XMM9_9BACI</name>
<keyword evidence="4" id="KW-1185">Reference proteome</keyword>
<accession>A0ABU9XMM9</accession>
<evidence type="ECO:0000259" key="2">
    <source>
        <dbReference type="Pfam" id="PF08327"/>
    </source>
</evidence>
<feature type="domain" description="Activator of Hsp90 ATPase homologue 1/2-like C-terminal" evidence="2">
    <location>
        <begin position="26"/>
        <end position="150"/>
    </location>
</feature>
<reference evidence="3 4" key="1">
    <citation type="submission" date="2024-05" db="EMBL/GenBank/DDBJ databases">
        <authorList>
            <person name="Haq I."/>
            <person name="Ullah Z."/>
            <person name="Ahmad R."/>
            <person name="Li M."/>
            <person name="Tong Y."/>
        </authorList>
    </citation>
    <scope>NUCLEOTIDE SEQUENCE [LARGE SCALE GENOMIC DNA]</scope>
    <source>
        <strain evidence="3 4">16A2E</strain>
    </source>
</reference>
<proteinExistence type="inferred from homology"/>
<protein>
    <submittedName>
        <fullName evidence="3">SRPBCC domain-containing protein</fullName>
    </submittedName>
</protein>
<comment type="caution">
    <text evidence="3">The sequence shown here is derived from an EMBL/GenBank/DDBJ whole genome shotgun (WGS) entry which is preliminary data.</text>
</comment>
<dbReference type="Gene3D" id="3.30.530.20">
    <property type="match status" value="1"/>
</dbReference>
<sequence>MSNDYKGGTTNMPTSEPEFTITRTLNARRELVWRAWTEEKELADWLPSTPLETISFDVREGGRYRYTMVNIETGEEYPTGGVFLEVVPFERLVFTWGYPDAPIENSPVVTLTLIEHGDRTEMIFHLSGFAGHPGDQYVYDGWSDTLDNIVKKYN</sequence>
<comment type="similarity">
    <text evidence="1">Belongs to the AHA1 family.</text>
</comment>
<evidence type="ECO:0000313" key="4">
    <source>
        <dbReference type="Proteomes" id="UP001444625"/>
    </source>
</evidence>
<evidence type="ECO:0000313" key="3">
    <source>
        <dbReference type="EMBL" id="MEN2768976.1"/>
    </source>
</evidence>
<dbReference type="CDD" id="cd07814">
    <property type="entry name" value="SRPBCC_CalC_Aha1-like"/>
    <property type="match status" value="1"/>
</dbReference>
<organism evidence="3 4">
    <name type="scientific">Ornithinibacillus xuwenensis</name>
    <dbReference type="NCBI Taxonomy" id="3144668"/>
    <lineage>
        <taxon>Bacteria</taxon>
        <taxon>Bacillati</taxon>
        <taxon>Bacillota</taxon>
        <taxon>Bacilli</taxon>
        <taxon>Bacillales</taxon>
        <taxon>Bacillaceae</taxon>
        <taxon>Ornithinibacillus</taxon>
    </lineage>
</organism>
<gene>
    <name evidence="3" type="ORF">ABC228_17525</name>
</gene>
<dbReference type="EMBL" id="JBDIML010000008">
    <property type="protein sequence ID" value="MEN2768976.1"/>
    <property type="molecule type" value="Genomic_DNA"/>
</dbReference>
<dbReference type="RefSeq" id="WP_345826470.1">
    <property type="nucleotide sequence ID" value="NZ_JBDIML010000008.1"/>
</dbReference>
<dbReference type="InterPro" id="IPR013538">
    <property type="entry name" value="ASHA1/2-like_C"/>
</dbReference>